<keyword evidence="1" id="KW-0677">Repeat</keyword>
<feature type="repeat" description="TPR" evidence="3">
    <location>
        <begin position="196"/>
        <end position="229"/>
    </location>
</feature>
<gene>
    <name evidence="4" type="primary">bepA_3</name>
    <name evidence="4" type="ORF">Mgrana_02974</name>
</gene>
<comment type="caution">
    <text evidence="4">The sequence shown here is derived from an EMBL/GenBank/DDBJ whole genome shotgun (WGS) entry which is preliminary data.</text>
</comment>
<dbReference type="OrthoDB" id="29685at2"/>
<dbReference type="Pfam" id="PF13432">
    <property type="entry name" value="TPR_16"/>
    <property type="match status" value="1"/>
</dbReference>
<reference evidence="4 5" key="1">
    <citation type="submission" date="2018-08" db="EMBL/GenBank/DDBJ databases">
        <title>Meiothermus granaticius genome AF-68 sequencing project.</title>
        <authorList>
            <person name="Da Costa M.S."/>
            <person name="Albuquerque L."/>
            <person name="Raposo P."/>
            <person name="Froufe H.J.C."/>
            <person name="Barroso C.S."/>
            <person name="Egas C."/>
        </authorList>
    </citation>
    <scope>NUCLEOTIDE SEQUENCE [LARGE SCALE GENOMIC DNA]</scope>
    <source>
        <strain evidence="4 5">AF-68</strain>
    </source>
</reference>
<dbReference type="Proteomes" id="UP000266178">
    <property type="component" value="Unassembled WGS sequence"/>
</dbReference>
<protein>
    <submittedName>
        <fullName evidence="4">Beta-barrel assembly-enhancing protease</fullName>
        <ecNumber evidence="4">3.4.-.-</ecNumber>
    </submittedName>
</protein>
<dbReference type="PANTHER" id="PTHR44858">
    <property type="entry name" value="TETRATRICOPEPTIDE REPEAT PROTEIN 6"/>
    <property type="match status" value="1"/>
</dbReference>
<evidence type="ECO:0000313" key="5">
    <source>
        <dbReference type="Proteomes" id="UP000266178"/>
    </source>
</evidence>
<dbReference type="EMBL" id="QWLB01000056">
    <property type="protein sequence ID" value="RIH91134.1"/>
    <property type="molecule type" value="Genomic_DNA"/>
</dbReference>
<feature type="repeat" description="TPR" evidence="3">
    <location>
        <begin position="230"/>
        <end position="263"/>
    </location>
</feature>
<dbReference type="GO" id="GO:0006508">
    <property type="term" value="P:proteolysis"/>
    <property type="evidence" value="ECO:0007669"/>
    <property type="project" value="UniProtKB-KW"/>
</dbReference>
<evidence type="ECO:0000256" key="2">
    <source>
        <dbReference type="ARBA" id="ARBA00022803"/>
    </source>
</evidence>
<keyword evidence="4" id="KW-0645">Protease</keyword>
<sequence>MHVRFRNPFPLSGRRSHRLRARGFGLALGLVLLGGLGLAQAPTPTPAPKAQPKPLEVCAVLYEAGRMEAALKACEKAATDTPSSDAFYLLARVQTELQLFTPAIDNLRASLKLNAGYVQSYVALAQVYTKQYLLADNRDAAKGLLDQALATLKEAERANPKYAPTYAVRGIVYAYQGKYDPAIEALNKSLALKDDPQVRASMAEVLLRQGKVDEALKNYDDAVKAAPNSAALRIKYGSLLLLRGDVDGAIAHLDQAVVLAPGNAEAWLERGDAYFAKKDWKQAGVSYEQAAALAPVRYPDAYAGLGRVLIELKDYQKAKYNFTKAVALEKDNPVYRYWLGHSNELLGDKVGAKTQCDEALRLKPDYKEAQDCSSRNK</sequence>
<feature type="repeat" description="TPR" evidence="3">
    <location>
        <begin position="299"/>
        <end position="332"/>
    </location>
</feature>
<dbReference type="GO" id="GO:0008233">
    <property type="term" value="F:peptidase activity"/>
    <property type="evidence" value="ECO:0007669"/>
    <property type="project" value="UniProtKB-KW"/>
</dbReference>
<keyword evidence="5" id="KW-1185">Reference proteome</keyword>
<dbReference type="Pfam" id="PF13181">
    <property type="entry name" value="TPR_8"/>
    <property type="match status" value="1"/>
</dbReference>
<keyword evidence="2 3" id="KW-0802">TPR repeat</keyword>
<accession>A0A399F372</accession>
<dbReference type="InterPro" id="IPR050498">
    <property type="entry name" value="Ycf3"/>
</dbReference>
<dbReference type="PROSITE" id="PS50005">
    <property type="entry name" value="TPR"/>
    <property type="match status" value="4"/>
</dbReference>
<dbReference type="InterPro" id="IPR011990">
    <property type="entry name" value="TPR-like_helical_dom_sf"/>
</dbReference>
<name>A0A399F372_9DEIN</name>
<dbReference type="EC" id="3.4.-.-" evidence="4"/>
<organism evidence="4 5">
    <name type="scientific">Meiothermus granaticius NBRC 107808</name>
    <dbReference type="NCBI Taxonomy" id="1227551"/>
    <lineage>
        <taxon>Bacteria</taxon>
        <taxon>Thermotogati</taxon>
        <taxon>Deinococcota</taxon>
        <taxon>Deinococci</taxon>
        <taxon>Thermales</taxon>
        <taxon>Thermaceae</taxon>
        <taxon>Meiothermus</taxon>
    </lineage>
</organism>
<dbReference type="Gene3D" id="1.25.40.10">
    <property type="entry name" value="Tetratricopeptide repeat domain"/>
    <property type="match status" value="2"/>
</dbReference>
<dbReference type="SMART" id="SM00028">
    <property type="entry name" value="TPR"/>
    <property type="match status" value="7"/>
</dbReference>
<dbReference type="Pfam" id="PF07719">
    <property type="entry name" value="TPR_2"/>
    <property type="match status" value="1"/>
</dbReference>
<dbReference type="AlphaFoldDB" id="A0A399F372"/>
<proteinExistence type="predicted"/>
<dbReference type="InterPro" id="IPR013105">
    <property type="entry name" value="TPR_2"/>
</dbReference>
<dbReference type="PANTHER" id="PTHR44858:SF1">
    <property type="entry name" value="UDP-N-ACETYLGLUCOSAMINE--PEPTIDE N-ACETYLGLUCOSAMINYLTRANSFERASE SPINDLY-RELATED"/>
    <property type="match status" value="1"/>
</dbReference>
<evidence type="ECO:0000256" key="3">
    <source>
        <dbReference type="PROSITE-ProRule" id="PRU00339"/>
    </source>
</evidence>
<dbReference type="InterPro" id="IPR019734">
    <property type="entry name" value="TPR_rpt"/>
</dbReference>
<evidence type="ECO:0000313" key="4">
    <source>
        <dbReference type="EMBL" id="RIH91134.1"/>
    </source>
</evidence>
<evidence type="ECO:0000256" key="1">
    <source>
        <dbReference type="ARBA" id="ARBA00022737"/>
    </source>
</evidence>
<keyword evidence="4" id="KW-0378">Hydrolase</keyword>
<dbReference type="SUPFAM" id="SSF48452">
    <property type="entry name" value="TPR-like"/>
    <property type="match status" value="2"/>
</dbReference>
<feature type="repeat" description="TPR" evidence="3">
    <location>
        <begin position="264"/>
        <end position="297"/>
    </location>
</feature>